<keyword evidence="3 5" id="KW-0251">Elongation factor</keyword>
<dbReference type="InterPro" id="IPR014039">
    <property type="entry name" value="Transl_elong_EFTs/EF1B_dimer"/>
</dbReference>
<dbReference type="PANTHER" id="PTHR11741">
    <property type="entry name" value="ELONGATION FACTOR TS"/>
    <property type="match status" value="1"/>
</dbReference>
<comment type="subcellular location">
    <subcellularLocation>
        <location evidence="5 7">Cytoplasm</location>
    </subcellularLocation>
</comment>
<comment type="function">
    <text evidence="5 6">Associates with the EF-Tu.GDP complex and induces the exchange of GDP to GTP. It remains bound to the aminoacyl-tRNA.EF-Tu.GTP complex up to the GTP hydrolysis stage on the ribosome.</text>
</comment>
<dbReference type="Proteomes" id="UP000595224">
    <property type="component" value="Chromosome"/>
</dbReference>
<feature type="region of interest" description="Involved in Mg(2+) ion dislocation from EF-Tu" evidence="5">
    <location>
        <begin position="79"/>
        <end position="82"/>
    </location>
</feature>
<dbReference type="PANTHER" id="PTHR11741:SF0">
    <property type="entry name" value="ELONGATION FACTOR TS, MITOCHONDRIAL"/>
    <property type="match status" value="1"/>
</dbReference>
<dbReference type="PROSITE" id="PS01127">
    <property type="entry name" value="EF_TS_2"/>
    <property type="match status" value="1"/>
</dbReference>
<proteinExistence type="inferred from homology"/>
<dbReference type="GO" id="GO:0005737">
    <property type="term" value="C:cytoplasm"/>
    <property type="evidence" value="ECO:0007669"/>
    <property type="project" value="UniProtKB-SubCell"/>
</dbReference>
<dbReference type="AlphaFoldDB" id="A0A7T3RB88"/>
<feature type="domain" description="Translation elongation factor EFTs/EF1B dimerisation" evidence="8">
    <location>
        <begin position="71"/>
        <end position="262"/>
    </location>
</feature>
<dbReference type="SUPFAM" id="SSF46934">
    <property type="entry name" value="UBA-like"/>
    <property type="match status" value="1"/>
</dbReference>
<dbReference type="GO" id="GO:0003746">
    <property type="term" value="F:translation elongation factor activity"/>
    <property type="evidence" value="ECO:0007669"/>
    <property type="project" value="UniProtKB-UniRule"/>
</dbReference>
<dbReference type="PROSITE" id="PS01126">
    <property type="entry name" value="EF_TS_1"/>
    <property type="match status" value="1"/>
</dbReference>
<dbReference type="HAMAP" id="MF_00050">
    <property type="entry name" value="EF_Ts"/>
    <property type="match status" value="1"/>
</dbReference>
<comment type="similarity">
    <text evidence="1 5 6">Belongs to the EF-Ts family.</text>
</comment>
<dbReference type="NCBIfam" id="TIGR00116">
    <property type="entry name" value="tsf"/>
    <property type="match status" value="1"/>
</dbReference>
<evidence type="ECO:0000313" key="9">
    <source>
        <dbReference type="EMBL" id="QPZ99912.1"/>
    </source>
</evidence>
<evidence type="ECO:0000256" key="1">
    <source>
        <dbReference type="ARBA" id="ARBA00005532"/>
    </source>
</evidence>
<protein>
    <recommendedName>
        <fullName evidence="2 5">Elongation factor Ts</fullName>
        <shortName evidence="5">EF-Ts</shortName>
    </recommendedName>
</protein>
<evidence type="ECO:0000256" key="6">
    <source>
        <dbReference type="RuleBase" id="RU000642"/>
    </source>
</evidence>
<dbReference type="InterPro" id="IPR036402">
    <property type="entry name" value="EF-Ts_dimer_sf"/>
</dbReference>
<organism evidence="9 10">
    <name type="scientific">Treponema peruense</name>
    <dbReference type="NCBI Taxonomy" id="2787628"/>
    <lineage>
        <taxon>Bacteria</taxon>
        <taxon>Pseudomonadati</taxon>
        <taxon>Spirochaetota</taxon>
        <taxon>Spirochaetia</taxon>
        <taxon>Spirochaetales</taxon>
        <taxon>Treponemataceae</taxon>
        <taxon>Treponema</taxon>
    </lineage>
</organism>
<keyword evidence="4 5" id="KW-0648">Protein biosynthesis</keyword>
<evidence type="ECO:0000259" key="8">
    <source>
        <dbReference type="Pfam" id="PF00889"/>
    </source>
</evidence>
<evidence type="ECO:0000256" key="7">
    <source>
        <dbReference type="RuleBase" id="RU000643"/>
    </source>
</evidence>
<dbReference type="InterPro" id="IPR009060">
    <property type="entry name" value="UBA-like_sf"/>
</dbReference>
<dbReference type="InterPro" id="IPR001816">
    <property type="entry name" value="Transl_elong_EFTs/EF1B"/>
</dbReference>
<keyword evidence="5" id="KW-0963">Cytoplasm</keyword>
<accession>A0A7T3RB88</accession>
<dbReference type="Gene3D" id="3.30.479.20">
    <property type="entry name" value="Elongation factor Ts, dimerisation domain"/>
    <property type="match status" value="2"/>
</dbReference>
<dbReference type="FunFam" id="1.10.8.10:FF:000001">
    <property type="entry name" value="Elongation factor Ts"/>
    <property type="match status" value="1"/>
</dbReference>
<dbReference type="SUPFAM" id="SSF54713">
    <property type="entry name" value="Elongation factor Ts (EF-Ts), dimerisation domain"/>
    <property type="match status" value="1"/>
</dbReference>
<keyword evidence="10" id="KW-1185">Reference proteome</keyword>
<evidence type="ECO:0000256" key="3">
    <source>
        <dbReference type="ARBA" id="ARBA00022768"/>
    </source>
</evidence>
<reference evidence="9 10" key="1">
    <citation type="submission" date="2020-11" db="EMBL/GenBank/DDBJ databases">
        <title>Treponema Peruensis nv. sp., first commensal Treponema isolated from human feces.</title>
        <authorList>
            <person name="Belkhou C."/>
            <person name="Raes J."/>
        </authorList>
    </citation>
    <scope>NUCLEOTIDE SEQUENCE [LARGE SCALE GENOMIC DNA]</scope>
    <source>
        <strain evidence="9 10">RCC2812</strain>
    </source>
</reference>
<name>A0A7T3RB88_9SPIR</name>
<evidence type="ECO:0000313" key="10">
    <source>
        <dbReference type="Proteomes" id="UP000595224"/>
    </source>
</evidence>
<dbReference type="CDD" id="cd14275">
    <property type="entry name" value="UBA_EF-Ts"/>
    <property type="match status" value="1"/>
</dbReference>
<dbReference type="InterPro" id="IPR018101">
    <property type="entry name" value="Transl_elong_Ts_CS"/>
</dbReference>
<gene>
    <name evidence="5" type="primary">tsf</name>
    <name evidence="9" type="ORF">IWA51_06375</name>
</gene>
<dbReference type="Pfam" id="PF00889">
    <property type="entry name" value="EF_TS"/>
    <property type="match status" value="1"/>
</dbReference>
<evidence type="ECO:0000256" key="4">
    <source>
        <dbReference type="ARBA" id="ARBA00022917"/>
    </source>
</evidence>
<dbReference type="RefSeq" id="WP_177527987.1">
    <property type="nucleotide sequence ID" value="NZ_CBCSHE010000003.1"/>
</dbReference>
<evidence type="ECO:0000256" key="5">
    <source>
        <dbReference type="HAMAP-Rule" id="MF_00050"/>
    </source>
</evidence>
<dbReference type="Gene3D" id="1.10.286.20">
    <property type="match status" value="1"/>
</dbReference>
<dbReference type="Gene3D" id="1.10.8.10">
    <property type="entry name" value="DNA helicase RuvA subunit, C-terminal domain"/>
    <property type="match status" value="1"/>
</dbReference>
<sequence>MAITAAMVKDLREQTGAGMMDCKKALVDTNGDFDAAAKLLKEKGLAAVAKRAERATSEGRIFIRQNGNKVAVVELVCETDFVAKNQEFIACGEKILDEIFEKGYTTIEKELSDTLLDFATRTRENMSLAKIKVIDVPENSVAGIYIHTDFKTAAVTIVKGSTDDKVKEFARDCCMHLAAFTPSYIKQEDVPQSYIDEQKDIFKAQMDQDPKMASKPQNVKDGILQGKINKHLAEICFVDQMFVKDDKKSVTEKLAEVGKDVGAKLEFGEIDLLLLGK</sequence>
<dbReference type="EMBL" id="CP064936">
    <property type="protein sequence ID" value="QPZ99912.1"/>
    <property type="molecule type" value="Genomic_DNA"/>
</dbReference>
<dbReference type="KEGG" id="tper:IWA51_06375"/>
<evidence type="ECO:0000256" key="2">
    <source>
        <dbReference type="ARBA" id="ARBA00016956"/>
    </source>
</evidence>